<evidence type="ECO:0000313" key="3">
    <source>
        <dbReference type="Proteomes" id="UP000688137"/>
    </source>
</evidence>
<keyword evidence="1" id="KW-0175">Coiled coil</keyword>
<dbReference type="Proteomes" id="UP000688137">
    <property type="component" value="Unassembled WGS sequence"/>
</dbReference>
<sequence length="189" mass="22795">MNNQITDTGNFSNIESSFIYQDDEKSYQELQTLIQQLQGARQKFYSMFQQTQVENQKELQQSQENNYCESLENSDFLNSKEIKISYFESKQIESLLKQFYEKIEYLKERQGQRVNKDYLEKQIYSLTEQLSKERLKQPKNLQTIQQLKAQLKEKNKQLFQQYETITKHIKEMLKPVDNEEQDEDVNFVI</sequence>
<keyword evidence="3" id="KW-1185">Reference proteome</keyword>
<reference evidence="2" key="1">
    <citation type="submission" date="2021-01" db="EMBL/GenBank/DDBJ databases">
        <authorList>
            <consortium name="Genoscope - CEA"/>
            <person name="William W."/>
        </authorList>
    </citation>
    <scope>NUCLEOTIDE SEQUENCE</scope>
</reference>
<dbReference type="EMBL" id="CAJJDM010000079">
    <property type="protein sequence ID" value="CAD8086455.1"/>
    <property type="molecule type" value="Genomic_DNA"/>
</dbReference>
<evidence type="ECO:0000313" key="2">
    <source>
        <dbReference type="EMBL" id="CAD8086455.1"/>
    </source>
</evidence>
<dbReference type="OMA" id="QENYYCE"/>
<evidence type="ECO:0000256" key="1">
    <source>
        <dbReference type="SAM" id="Coils"/>
    </source>
</evidence>
<gene>
    <name evidence="2" type="ORF">PPRIM_AZ9-3.1.T0760217</name>
</gene>
<comment type="caution">
    <text evidence="2">The sequence shown here is derived from an EMBL/GenBank/DDBJ whole genome shotgun (WGS) entry which is preliminary data.</text>
</comment>
<protein>
    <submittedName>
        <fullName evidence="2">Uncharacterized protein</fullName>
    </submittedName>
</protein>
<name>A0A8S1NBR0_PARPR</name>
<feature type="coiled-coil region" evidence="1">
    <location>
        <begin position="141"/>
        <end position="168"/>
    </location>
</feature>
<accession>A0A8S1NBR0</accession>
<organism evidence="2 3">
    <name type="scientific">Paramecium primaurelia</name>
    <dbReference type="NCBI Taxonomy" id="5886"/>
    <lineage>
        <taxon>Eukaryota</taxon>
        <taxon>Sar</taxon>
        <taxon>Alveolata</taxon>
        <taxon>Ciliophora</taxon>
        <taxon>Intramacronucleata</taxon>
        <taxon>Oligohymenophorea</taxon>
        <taxon>Peniculida</taxon>
        <taxon>Parameciidae</taxon>
        <taxon>Paramecium</taxon>
    </lineage>
</organism>
<dbReference type="AlphaFoldDB" id="A0A8S1NBR0"/>
<proteinExistence type="predicted"/>